<dbReference type="PANTHER" id="PTHR15751:SF12">
    <property type="entry name" value="TRAFFICKING KINESIN-BINDING PROTEIN MILT"/>
    <property type="match status" value="1"/>
</dbReference>
<dbReference type="Pfam" id="PF12448">
    <property type="entry name" value="Milton"/>
    <property type="match status" value="1"/>
</dbReference>
<comment type="similarity">
    <text evidence="2">Belongs to the milton family.</text>
</comment>
<evidence type="ECO:0000256" key="6">
    <source>
        <dbReference type="SAM" id="MobiDB-lite"/>
    </source>
</evidence>
<dbReference type="Pfam" id="PF04849">
    <property type="entry name" value="HAP1_N"/>
    <property type="match status" value="1"/>
</dbReference>
<dbReference type="GO" id="GO:0006605">
    <property type="term" value="P:protein targeting"/>
    <property type="evidence" value="ECO:0007669"/>
    <property type="project" value="TreeGrafter"/>
</dbReference>
<proteinExistence type="inferred from homology"/>
<evidence type="ECO:0000256" key="2">
    <source>
        <dbReference type="ARBA" id="ARBA00007007"/>
    </source>
</evidence>
<organism evidence="9 10">
    <name type="scientific">Cinara cedri</name>
    <dbReference type="NCBI Taxonomy" id="506608"/>
    <lineage>
        <taxon>Eukaryota</taxon>
        <taxon>Metazoa</taxon>
        <taxon>Ecdysozoa</taxon>
        <taxon>Arthropoda</taxon>
        <taxon>Hexapoda</taxon>
        <taxon>Insecta</taxon>
        <taxon>Pterygota</taxon>
        <taxon>Neoptera</taxon>
        <taxon>Paraneoptera</taxon>
        <taxon>Hemiptera</taxon>
        <taxon>Sternorrhyncha</taxon>
        <taxon>Aphidomorpha</taxon>
        <taxon>Aphidoidea</taxon>
        <taxon>Aphididae</taxon>
        <taxon>Lachninae</taxon>
        <taxon>Cinara</taxon>
    </lineage>
</organism>
<evidence type="ECO:0000259" key="7">
    <source>
        <dbReference type="SMART" id="SM01423"/>
    </source>
</evidence>
<reference evidence="9 10" key="1">
    <citation type="submission" date="2019-08" db="EMBL/GenBank/DDBJ databases">
        <authorList>
            <person name="Alioto T."/>
            <person name="Alioto T."/>
            <person name="Gomez Garrido J."/>
        </authorList>
    </citation>
    <scope>NUCLEOTIDE SEQUENCE [LARGE SCALE GENOMIC DNA]</scope>
</reference>
<comment type="subcellular location">
    <subcellularLocation>
        <location evidence="1">Mitochondrion</location>
    </subcellularLocation>
</comment>
<keyword evidence="4" id="KW-0496">Mitochondrion</keyword>
<feature type="region of interest" description="Disordered" evidence="6">
    <location>
        <begin position="628"/>
        <end position="667"/>
    </location>
</feature>
<evidence type="ECO:0000256" key="1">
    <source>
        <dbReference type="ARBA" id="ARBA00004173"/>
    </source>
</evidence>
<dbReference type="GO" id="GO:0005739">
    <property type="term" value="C:mitochondrion"/>
    <property type="evidence" value="ECO:0007669"/>
    <property type="project" value="UniProtKB-SubCell"/>
</dbReference>
<evidence type="ECO:0000256" key="4">
    <source>
        <dbReference type="ARBA" id="ARBA00023128"/>
    </source>
</evidence>
<evidence type="ECO:0000313" key="10">
    <source>
        <dbReference type="Proteomes" id="UP000325440"/>
    </source>
</evidence>
<keyword evidence="10" id="KW-1185">Reference proteome</keyword>
<evidence type="ECO:0000259" key="8">
    <source>
        <dbReference type="SMART" id="SM01424"/>
    </source>
</evidence>
<accession>A0A5E4NA28</accession>
<evidence type="ECO:0000313" key="9">
    <source>
        <dbReference type="EMBL" id="VVC41665.1"/>
    </source>
</evidence>
<name>A0A5E4NA28_9HEMI</name>
<feature type="compositionally biased region" description="Basic and acidic residues" evidence="6">
    <location>
        <begin position="35"/>
        <end position="45"/>
    </location>
</feature>
<feature type="domain" description="HAP1 N-terminal" evidence="8">
    <location>
        <begin position="72"/>
        <end position="359"/>
    </location>
</feature>
<dbReference type="SMART" id="SM01424">
    <property type="entry name" value="HAP1_N"/>
    <property type="match status" value="1"/>
</dbReference>
<dbReference type="GO" id="GO:0017022">
    <property type="term" value="F:myosin binding"/>
    <property type="evidence" value="ECO:0007669"/>
    <property type="project" value="TreeGrafter"/>
</dbReference>
<feature type="compositionally biased region" description="Polar residues" evidence="6">
    <location>
        <begin position="841"/>
        <end position="852"/>
    </location>
</feature>
<dbReference type="PANTHER" id="PTHR15751">
    <property type="entry name" value="TRAFFICKING KINESIN-BINDING PROTEIN"/>
    <property type="match status" value="1"/>
</dbReference>
<dbReference type="InterPro" id="IPR006933">
    <property type="entry name" value="HAP1_N"/>
</dbReference>
<dbReference type="GO" id="GO:0031410">
    <property type="term" value="C:cytoplasmic vesicle"/>
    <property type="evidence" value="ECO:0007669"/>
    <property type="project" value="TreeGrafter"/>
</dbReference>
<dbReference type="InterPro" id="IPR051946">
    <property type="entry name" value="Intracell_Traff-Reg"/>
</dbReference>
<feature type="region of interest" description="Disordered" evidence="6">
    <location>
        <begin position="695"/>
        <end position="731"/>
    </location>
</feature>
<protein>
    <submittedName>
        <fullName evidence="9">Trafficking kinesin-binding protein domain,HAP1, N-terminal</fullName>
    </submittedName>
</protein>
<dbReference type="GO" id="GO:0048311">
    <property type="term" value="P:mitochondrion distribution"/>
    <property type="evidence" value="ECO:0007669"/>
    <property type="project" value="TreeGrafter"/>
</dbReference>
<dbReference type="SMART" id="SM01423">
    <property type="entry name" value="Milton"/>
    <property type="match status" value="1"/>
</dbReference>
<dbReference type="AlphaFoldDB" id="A0A5E4NA28"/>
<feature type="compositionally biased region" description="Low complexity" evidence="6">
    <location>
        <begin position="628"/>
        <end position="639"/>
    </location>
</feature>
<dbReference type="EMBL" id="CABPRJ010001923">
    <property type="protein sequence ID" value="VVC41665.1"/>
    <property type="molecule type" value="Genomic_DNA"/>
</dbReference>
<dbReference type="GO" id="GO:0047496">
    <property type="term" value="P:vesicle transport along microtubule"/>
    <property type="evidence" value="ECO:0007669"/>
    <property type="project" value="TreeGrafter"/>
</dbReference>
<feature type="region of interest" description="Disordered" evidence="6">
    <location>
        <begin position="15"/>
        <end position="46"/>
    </location>
</feature>
<evidence type="ECO:0000256" key="5">
    <source>
        <dbReference type="SAM" id="Coils"/>
    </source>
</evidence>
<dbReference type="OrthoDB" id="10067624at2759"/>
<dbReference type="InterPro" id="IPR022154">
    <property type="entry name" value="TRAK1/2_C"/>
</dbReference>
<feature type="compositionally biased region" description="Polar residues" evidence="6">
    <location>
        <begin position="640"/>
        <end position="657"/>
    </location>
</feature>
<feature type="compositionally biased region" description="Low complexity" evidence="6">
    <location>
        <begin position="704"/>
        <end position="727"/>
    </location>
</feature>
<keyword evidence="3 5" id="KW-0175">Coiled coil</keyword>
<feature type="domain" description="Trafficking kinesin-binding protein C-terminal" evidence="7">
    <location>
        <begin position="378"/>
        <end position="545"/>
    </location>
</feature>
<feature type="region of interest" description="Disordered" evidence="6">
    <location>
        <begin position="822"/>
        <end position="852"/>
    </location>
</feature>
<feature type="coiled-coil region" evidence="5">
    <location>
        <begin position="216"/>
        <end position="243"/>
    </location>
</feature>
<sequence>MSIRDDHDDVNRVQLTAATGTDGGPTGDFINYDGGKNDADSERGAKGFLPRVSPLVVRSCTMETQGESPKCIYHLMSPTVPANTPVDPRFSSEKPPRIRMILPELNRVLCSNRVSQMTKTYNDIEAVTQLLAEKEKDLELTARIGKELLAGNQTLEARVGFLETELKTVNERYTQASYELQKKNDLIRILSNDADETGYEANNDADENEKYYGVSVGYLQTRLKSLEDENRSLRGEANRLAMQTDEVEAKEAQLMSDFASQLSVTRSDLSVIMEQADKHREENVTLHNNCEFLRSKLACIEASLKIKTDENEELMAMLMLARDTQNELANEIVEVKKQYEETLNILHECQTELKSYRDKHIPLARAGPLFTSLPPYLNSNGLHSHGHSSLESSLFSELSLDSGICTGRMSGASSYKKSIGMMKLTSAMETSTRNLSRQTAYNDLMEESPTQSDCDDFSDSDSFIIEQPGIPGAPGSEDLANALKRLTPASIKARRAALGSGFLFSDPYDSADTRTPDSIMSTGSVSLTAWKTPNKLQLVKPMQGSYTLQQWNAQSVPSLSSILEEQPQGVIKKCDSTAPISGLPQTFRLDEIEEDEPRTHPGKMFQMSTHIYTITNSTVMHPDDGTSVTTSVRGSSMSTAVNSRVNSRLPTRESTPMLSRRNSTTTFSTNSSLAAMLNERGIRAITPSALATPMISTTATPCNSPYGSPSGSPDRSRSPSPSDSPYSHPFGLPGYLMHSGAKLLRKTLVGTERGTDHKARKSKSLVRLDKKTLAGIRLVETMKHYVPTFPPDSSERPVFDIGACGIPPKPENGALKQRLKQLDSSNDTGGPRLRMDLGTVGPSTDDPQPSRGTLISSMLFARKGGLL</sequence>
<gene>
    <name evidence="9" type="ORF">CINCED_3A002024</name>
</gene>
<dbReference type="Proteomes" id="UP000325440">
    <property type="component" value="Unassembled WGS sequence"/>
</dbReference>
<evidence type="ECO:0000256" key="3">
    <source>
        <dbReference type="ARBA" id="ARBA00023054"/>
    </source>
</evidence>